<comment type="caution">
    <text evidence="1">The sequence shown here is derived from an EMBL/GenBank/DDBJ whole genome shotgun (WGS) entry which is preliminary data.</text>
</comment>
<dbReference type="EMBL" id="SETE01000006">
    <property type="protein sequence ID" value="RYM32577.1"/>
    <property type="molecule type" value="Genomic_DNA"/>
</dbReference>
<evidence type="ECO:0000313" key="1">
    <source>
        <dbReference type="EMBL" id="RYM32577.1"/>
    </source>
</evidence>
<dbReference type="Proteomes" id="UP000293952">
    <property type="component" value="Unassembled WGS sequence"/>
</dbReference>
<accession>A0A4Q4KIU3</accession>
<protein>
    <recommendedName>
        <fullName evidence="3">YokE-like PH domain-containing protein</fullName>
    </recommendedName>
</protein>
<gene>
    <name evidence="1" type="ORF">ERX46_15035</name>
</gene>
<organism evidence="1 2">
    <name type="scientific">Brumimicrobium glaciale</name>
    <dbReference type="NCBI Taxonomy" id="200475"/>
    <lineage>
        <taxon>Bacteria</taxon>
        <taxon>Pseudomonadati</taxon>
        <taxon>Bacteroidota</taxon>
        <taxon>Flavobacteriia</taxon>
        <taxon>Flavobacteriales</taxon>
        <taxon>Crocinitomicaceae</taxon>
        <taxon>Brumimicrobium</taxon>
    </lineage>
</organism>
<dbReference type="RefSeq" id="WP_130094676.1">
    <property type="nucleotide sequence ID" value="NZ_SETE01000006.1"/>
</dbReference>
<reference evidence="1 2" key="1">
    <citation type="submission" date="2019-02" db="EMBL/GenBank/DDBJ databases">
        <title>Genome sequence of the sea-ice species Brumimicrobium glaciale.</title>
        <authorList>
            <person name="Bowman J.P."/>
        </authorList>
    </citation>
    <scope>NUCLEOTIDE SEQUENCE [LARGE SCALE GENOMIC DNA]</scope>
    <source>
        <strain evidence="1 2">IC156</strain>
    </source>
</reference>
<dbReference type="AlphaFoldDB" id="A0A4Q4KIU3"/>
<sequence>MLYTTSIRNKEEEKEINSLVGSRYNVIDMFYRKIGAIGCSRMEVLEYSKLFNGIMDRRKQAVFANIALRPNGIIVVVNIRLSDYSWVIPYHYLSIFKTDILVIHGQGEFLKLKITGDQNKKFIAKVLKLKNEQSSQDYYG</sequence>
<dbReference type="OrthoDB" id="1436588at2"/>
<name>A0A4Q4KIU3_9FLAO</name>
<proteinExistence type="predicted"/>
<evidence type="ECO:0008006" key="3">
    <source>
        <dbReference type="Google" id="ProtNLM"/>
    </source>
</evidence>
<keyword evidence="2" id="KW-1185">Reference proteome</keyword>
<evidence type="ECO:0000313" key="2">
    <source>
        <dbReference type="Proteomes" id="UP000293952"/>
    </source>
</evidence>